<feature type="binding site" evidence="7">
    <location>
        <position position="79"/>
    </location>
    <ligand>
        <name>Zn(2+)</name>
        <dbReference type="ChEBI" id="CHEBI:29105"/>
    </ligand>
</feature>
<keyword evidence="8" id="KW-0963">Cytoplasm</keyword>
<keyword evidence="7 8" id="KW-0479">Metal-binding</keyword>
<feature type="binding site" evidence="7">
    <location>
        <position position="119"/>
    </location>
    <ligand>
        <name>Zn(2+)</name>
        <dbReference type="ChEBI" id="CHEBI:29105"/>
    </ligand>
</feature>
<protein>
    <recommendedName>
        <fullName evidence="8">Ferric uptake regulation protein</fullName>
    </recommendedName>
</protein>
<dbReference type="GO" id="GO:0045892">
    <property type="term" value="P:negative regulation of DNA-templated transcription"/>
    <property type="evidence" value="ECO:0007669"/>
    <property type="project" value="TreeGrafter"/>
</dbReference>
<evidence type="ECO:0000313" key="9">
    <source>
        <dbReference type="EMBL" id="HIU52788.1"/>
    </source>
</evidence>
<keyword evidence="5 8" id="KW-0238">DNA-binding</keyword>
<dbReference type="Gene3D" id="3.30.1490.190">
    <property type="match status" value="1"/>
</dbReference>
<comment type="subcellular location">
    <subcellularLocation>
        <location evidence="8">Cytoplasm</location>
    </subcellularLocation>
</comment>
<evidence type="ECO:0000256" key="1">
    <source>
        <dbReference type="ARBA" id="ARBA00007957"/>
    </source>
</evidence>
<keyword evidence="2 8" id="KW-0678">Repressor</keyword>
<dbReference type="GO" id="GO:1900376">
    <property type="term" value="P:regulation of secondary metabolite biosynthetic process"/>
    <property type="evidence" value="ECO:0007669"/>
    <property type="project" value="TreeGrafter"/>
</dbReference>
<evidence type="ECO:0000313" key="10">
    <source>
        <dbReference type="Proteomes" id="UP000824107"/>
    </source>
</evidence>
<dbReference type="InterPro" id="IPR036388">
    <property type="entry name" value="WH-like_DNA-bd_sf"/>
</dbReference>
<dbReference type="Proteomes" id="UP000824107">
    <property type="component" value="Unassembled WGS sequence"/>
</dbReference>
<keyword evidence="6 8" id="KW-0804">Transcription</keyword>
<dbReference type="InterPro" id="IPR043135">
    <property type="entry name" value="Fur_C"/>
</dbReference>
<keyword evidence="8" id="KW-0408">Iron</keyword>
<comment type="similarity">
    <text evidence="1 8">Belongs to the Fur family.</text>
</comment>
<dbReference type="Gene3D" id="1.10.10.10">
    <property type="entry name" value="Winged helix-like DNA-binding domain superfamily/Winged helix DNA-binding domain"/>
    <property type="match status" value="1"/>
</dbReference>
<dbReference type="GO" id="GO:0003700">
    <property type="term" value="F:DNA-binding transcription factor activity"/>
    <property type="evidence" value="ECO:0007669"/>
    <property type="project" value="UniProtKB-UniRule"/>
</dbReference>
<evidence type="ECO:0000256" key="4">
    <source>
        <dbReference type="ARBA" id="ARBA00023015"/>
    </source>
</evidence>
<keyword evidence="3 7" id="KW-0862">Zinc</keyword>
<dbReference type="GO" id="GO:0000976">
    <property type="term" value="F:transcription cis-regulatory region binding"/>
    <property type="evidence" value="ECO:0007669"/>
    <property type="project" value="TreeGrafter"/>
</dbReference>
<reference evidence="9" key="2">
    <citation type="journal article" date="2021" name="PeerJ">
        <title>Extensive microbial diversity within the chicken gut microbiome revealed by metagenomics and culture.</title>
        <authorList>
            <person name="Gilroy R."/>
            <person name="Ravi A."/>
            <person name="Getino M."/>
            <person name="Pursley I."/>
            <person name="Horton D.L."/>
            <person name="Alikhan N.F."/>
            <person name="Baker D."/>
            <person name="Gharbi K."/>
            <person name="Hall N."/>
            <person name="Watson M."/>
            <person name="Adriaenssens E.M."/>
            <person name="Foster-Nyarko E."/>
            <person name="Jarju S."/>
            <person name="Secka A."/>
            <person name="Antonio M."/>
            <person name="Oren A."/>
            <person name="Chaudhuri R.R."/>
            <person name="La Ragione R."/>
            <person name="Hildebrand F."/>
            <person name="Pallen M.J."/>
        </authorList>
    </citation>
    <scope>NUCLEOTIDE SEQUENCE</scope>
    <source>
        <strain evidence="9">ChiW3-316</strain>
    </source>
</reference>
<dbReference type="InterPro" id="IPR002481">
    <property type="entry name" value="FUR"/>
</dbReference>
<accession>A0A9D1M390</accession>
<name>A0A9D1M390_9PROT</name>
<evidence type="ECO:0000256" key="3">
    <source>
        <dbReference type="ARBA" id="ARBA00022833"/>
    </source>
</evidence>
<dbReference type="PANTHER" id="PTHR33202:SF7">
    <property type="entry name" value="FERRIC UPTAKE REGULATION PROTEIN"/>
    <property type="match status" value="1"/>
</dbReference>
<comment type="subunit">
    <text evidence="8">Homodimer.</text>
</comment>
<dbReference type="SUPFAM" id="SSF46785">
    <property type="entry name" value="Winged helix' DNA-binding domain"/>
    <property type="match status" value="1"/>
</dbReference>
<dbReference type="InterPro" id="IPR036390">
    <property type="entry name" value="WH_DNA-bd_sf"/>
</dbReference>
<comment type="cofactor">
    <cofactor evidence="7">
        <name>Zn(2+)</name>
        <dbReference type="ChEBI" id="CHEBI:29105"/>
    </cofactor>
    <text evidence="7">Binds 1 zinc ion per subunit.</text>
</comment>
<evidence type="ECO:0000256" key="2">
    <source>
        <dbReference type="ARBA" id="ARBA00022491"/>
    </source>
</evidence>
<evidence type="ECO:0000256" key="7">
    <source>
        <dbReference type="PIRSR" id="PIRSR602481-1"/>
    </source>
</evidence>
<proteinExistence type="inferred from homology"/>
<dbReference type="EMBL" id="DVNC01000016">
    <property type="protein sequence ID" value="HIU52788.1"/>
    <property type="molecule type" value="Genomic_DNA"/>
</dbReference>
<evidence type="ECO:0000256" key="5">
    <source>
        <dbReference type="ARBA" id="ARBA00023125"/>
    </source>
</evidence>
<reference evidence="9" key="1">
    <citation type="submission" date="2020-10" db="EMBL/GenBank/DDBJ databases">
        <authorList>
            <person name="Gilroy R."/>
        </authorList>
    </citation>
    <scope>NUCLEOTIDE SEQUENCE</scope>
    <source>
        <strain evidence="9">ChiW3-316</strain>
    </source>
</reference>
<dbReference type="GO" id="GO:0005737">
    <property type="term" value="C:cytoplasm"/>
    <property type="evidence" value="ECO:0007669"/>
    <property type="project" value="UniProtKB-SubCell"/>
</dbReference>
<dbReference type="AlphaFoldDB" id="A0A9D1M390"/>
<dbReference type="CDD" id="cd07153">
    <property type="entry name" value="Fur_like"/>
    <property type="match status" value="1"/>
</dbReference>
<gene>
    <name evidence="8" type="primary">fur</name>
    <name evidence="9" type="ORF">IAD20_01755</name>
</gene>
<organism evidence="9 10">
    <name type="scientific">Candidatus Scatocola faecipullorum</name>
    <dbReference type="NCBI Taxonomy" id="2840917"/>
    <lineage>
        <taxon>Bacteria</taxon>
        <taxon>Pseudomonadati</taxon>
        <taxon>Pseudomonadota</taxon>
        <taxon>Alphaproteobacteria</taxon>
        <taxon>Rhodospirillales</taxon>
        <taxon>Rhodospirillaceae</taxon>
        <taxon>Rhodospirillaceae incertae sedis</taxon>
        <taxon>Candidatus Scatocola</taxon>
    </lineage>
</organism>
<feature type="binding site" evidence="7">
    <location>
        <position position="82"/>
    </location>
    <ligand>
        <name>Zn(2+)</name>
        <dbReference type="ChEBI" id="CHEBI:29105"/>
    </ligand>
</feature>
<evidence type="ECO:0000256" key="8">
    <source>
        <dbReference type="RuleBase" id="RU364037"/>
    </source>
</evidence>
<sequence length="126" mass="14323">MKYSKQREHILKTLRENVIHPTADEIYALARKGMPSLSLATVYRNLNQLAENGIIRRIDGLDGSVHFDHNLCKHYHFICTKCNKVYDVAYDIAPDLADKVLAETGLFVESFDISLKGICPNCKKNN</sequence>
<dbReference type="GO" id="GO:0008270">
    <property type="term" value="F:zinc ion binding"/>
    <property type="evidence" value="ECO:0007669"/>
    <property type="project" value="TreeGrafter"/>
</dbReference>
<dbReference type="Pfam" id="PF01475">
    <property type="entry name" value="FUR"/>
    <property type="match status" value="1"/>
</dbReference>
<feature type="binding site" evidence="7">
    <location>
        <position position="122"/>
    </location>
    <ligand>
        <name>Zn(2+)</name>
        <dbReference type="ChEBI" id="CHEBI:29105"/>
    </ligand>
</feature>
<evidence type="ECO:0000256" key="6">
    <source>
        <dbReference type="ARBA" id="ARBA00023163"/>
    </source>
</evidence>
<dbReference type="PANTHER" id="PTHR33202">
    <property type="entry name" value="ZINC UPTAKE REGULATION PROTEIN"/>
    <property type="match status" value="1"/>
</dbReference>
<comment type="caution">
    <text evidence="9">The sequence shown here is derived from an EMBL/GenBank/DDBJ whole genome shotgun (WGS) entry which is preliminary data.</text>
</comment>
<keyword evidence="4 8" id="KW-0805">Transcription regulation</keyword>